<accession>A0ABQ5IIU2</accession>
<name>A0ABQ5IIU2_9ASTR</name>
<comment type="caution">
    <text evidence="1">The sequence shown here is derived from an EMBL/GenBank/DDBJ whole genome shotgun (WGS) entry which is preliminary data.</text>
</comment>
<organism evidence="1 2">
    <name type="scientific">Tanacetum coccineum</name>
    <dbReference type="NCBI Taxonomy" id="301880"/>
    <lineage>
        <taxon>Eukaryota</taxon>
        <taxon>Viridiplantae</taxon>
        <taxon>Streptophyta</taxon>
        <taxon>Embryophyta</taxon>
        <taxon>Tracheophyta</taxon>
        <taxon>Spermatophyta</taxon>
        <taxon>Magnoliopsida</taxon>
        <taxon>eudicotyledons</taxon>
        <taxon>Gunneridae</taxon>
        <taxon>Pentapetalae</taxon>
        <taxon>asterids</taxon>
        <taxon>campanulids</taxon>
        <taxon>Asterales</taxon>
        <taxon>Asteraceae</taxon>
        <taxon>Asteroideae</taxon>
        <taxon>Anthemideae</taxon>
        <taxon>Anthemidinae</taxon>
        <taxon>Tanacetum</taxon>
    </lineage>
</organism>
<reference evidence="1" key="2">
    <citation type="submission" date="2022-01" db="EMBL/GenBank/DDBJ databases">
        <authorList>
            <person name="Yamashiro T."/>
            <person name="Shiraishi A."/>
            <person name="Satake H."/>
            <person name="Nakayama K."/>
        </authorList>
    </citation>
    <scope>NUCLEOTIDE SEQUENCE</scope>
</reference>
<gene>
    <name evidence="1" type="ORF">Tco_1109726</name>
</gene>
<evidence type="ECO:0000313" key="1">
    <source>
        <dbReference type="EMBL" id="GJT99387.1"/>
    </source>
</evidence>
<protein>
    <submittedName>
        <fullName evidence="1">Uncharacterized protein</fullName>
    </submittedName>
</protein>
<sequence length="77" mass="8790">MDPSVVDKDVLGLSFVCEEKEHGFLKATELCHMTHFVQGFTDIVGEERTMKMCFRALEHEDLDMMLYGSECDISLEA</sequence>
<reference evidence="1" key="1">
    <citation type="journal article" date="2022" name="Int. J. Mol. Sci.">
        <title>Draft Genome of Tanacetum Coccineum: Genomic Comparison of Closely Related Tanacetum-Family Plants.</title>
        <authorList>
            <person name="Yamashiro T."/>
            <person name="Shiraishi A."/>
            <person name="Nakayama K."/>
            <person name="Satake H."/>
        </authorList>
    </citation>
    <scope>NUCLEOTIDE SEQUENCE</scope>
</reference>
<dbReference type="Proteomes" id="UP001151760">
    <property type="component" value="Unassembled WGS sequence"/>
</dbReference>
<dbReference type="EMBL" id="BQNB010020767">
    <property type="protein sequence ID" value="GJT99387.1"/>
    <property type="molecule type" value="Genomic_DNA"/>
</dbReference>
<proteinExistence type="predicted"/>
<keyword evidence="2" id="KW-1185">Reference proteome</keyword>
<evidence type="ECO:0000313" key="2">
    <source>
        <dbReference type="Proteomes" id="UP001151760"/>
    </source>
</evidence>